<dbReference type="InParanoid" id="A0A059CT65"/>
<comment type="subcellular location">
    <subcellularLocation>
        <location evidence="1">Golgi apparatus membrane</location>
        <topology evidence="1">Single-pass type II membrane protein</topology>
    </subcellularLocation>
</comment>
<evidence type="ECO:0000313" key="9">
    <source>
        <dbReference type="EMBL" id="KCW81567.1"/>
    </source>
</evidence>
<proteinExistence type="inferred from homology"/>
<evidence type="ECO:0000256" key="1">
    <source>
        <dbReference type="ARBA" id="ARBA00004323"/>
    </source>
</evidence>
<comment type="similarity">
    <text evidence="2">Belongs to the glycosyltransferase 47 family.</text>
</comment>
<keyword evidence="3" id="KW-0808">Transferase</keyword>
<feature type="transmembrane region" description="Helical" evidence="7">
    <location>
        <begin position="21"/>
        <end position="38"/>
    </location>
</feature>
<gene>
    <name evidence="9" type="ORF">EUGRSUZ_C02925</name>
</gene>
<dbReference type="STRING" id="71139.A0A059CT65"/>
<dbReference type="EMBL" id="KK198755">
    <property type="protein sequence ID" value="KCW81567.1"/>
    <property type="molecule type" value="Genomic_DNA"/>
</dbReference>
<dbReference type="InterPro" id="IPR004263">
    <property type="entry name" value="Exostosin"/>
</dbReference>
<protein>
    <recommendedName>
        <fullName evidence="8">Exostosin GT47 domain-containing protein</fullName>
    </recommendedName>
</protein>
<dbReference type="eggNOG" id="KOG1021">
    <property type="taxonomic scope" value="Eukaryota"/>
</dbReference>
<evidence type="ECO:0000256" key="7">
    <source>
        <dbReference type="SAM" id="Phobius"/>
    </source>
</evidence>
<evidence type="ECO:0000256" key="4">
    <source>
        <dbReference type="ARBA" id="ARBA00022968"/>
    </source>
</evidence>
<dbReference type="AlphaFoldDB" id="A0A059CT65"/>
<keyword evidence="4" id="KW-0735">Signal-anchor</keyword>
<dbReference type="PANTHER" id="PTHR11062">
    <property type="entry name" value="EXOSTOSIN HEPARAN SULFATE GLYCOSYLTRANSFERASE -RELATED"/>
    <property type="match status" value="1"/>
</dbReference>
<reference evidence="9" key="1">
    <citation type="submission" date="2013-07" db="EMBL/GenBank/DDBJ databases">
        <title>The genome of Eucalyptus grandis.</title>
        <authorList>
            <person name="Schmutz J."/>
            <person name="Hayes R."/>
            <person name="Myburg A."/>
            <person name="Tuskan G."/>
            <person name="Grattapaglia D."/>
            <person name="Rokhsar D.S."/>
        </authorList>
    </citation>
    <scope>NUCLEOTIDE SEQUENCE</scope>
    <source>
        <tissue evidence="9">Leaf extractions</tissue>
    </source>
</reference>
<evidence type="ECO:0000256" key="3">
    <source>
        <dbReference type="ARBA" id="ARBA00022676"/>
    </source>
</evidence>
<evidence type="ECO:0000256" key="6">
    <source>
        <dbReference type="SAM" id="MobiDB-lite"/>
    </source>
</evidence>
<dbReference type="InterPro" id="IPR040911">
    <property type="entry name" value="Exostosin_GT47"/>
</dbReference>
<keyword evidence="5" id="KW-0333">Golgi apparatus</keyword>
<keyword evidence="3" id="KW-0328">Glycosyltransferase</keyword>
<keyword evidence="7" id="KW-1133">Transmembrane helix</keyword>
<evidence type="ECO:0000256" key="2">
    <source>
        <dbReference type="ARBA" id="ARBA00010271"/>
    </source>
</evidence>
<evidence type="ECO:0000256" key="5">
    <source>
        <dbReference type="ARBA" id="ARBA00023034"/>
    </source>
</evidence>
<feature type="compositionally biased region" description="Polar residues" evidence="6">
    <location>
        <begin position="172"/>
        <end position="191"/>
    </location>
</feature>
<feature type="compositionally biased region" description="Polar residues" evidence="6">
    <location>
        <begin position="113"/>
        <end position="129"/>
    </location>
</feature>
<organism evidence="9">
    <name type="scientific">Eucalyptus grandis</name>
    <name type="common">Flooded gum</name>
    <dbReference type="NCBI Taxonomy" id="71139"/>
    <lineage>
        <taxon>Eukaryota</taxon>
        <taxon>Viridiplantae</taxon>
        <taxon>Streptophyta</taxon>
        <taxon>Embryophyta</taxon>
        <taxon>Tracheophyta</taxon>
        <taxon>Spermatophyta</taxon>
        <taxon>Magnoliopsida</taxon>
        <taxon>eudicotyledons</taxon>
        <taxon>Gunneridae</taxon>
        <taxon>Pentapetalae</taxon>
        <taxon>rosids</taxon>
        <taxon>malvids</taxon>
        <taxon>Myrtales</taxon>
        <taxon>Myrtaceae</taxon>
        <taxon>Myrtoideae</taxon>
        <taxon>Eucalypteae</taxon>
        <taxon>Eucalyptus</taxon>
    </lineage>
</organism>
<feature type="domain" description="Exostosin GT47" evidence="8">
    <location>
        <begin position="361"/>
        <end position="641"/>
    </location>
</feature>
<dbReference type="OMA" id="HETERSM"/>
<dbReference type="Pfam" id="PF03016">
    <property type="entry name" value="Exostosin_GT47"/>
    <property type="match status" value="1"/>
</dbReference>
<sequence length="692" mass="78083">MSCFPMDYKFHSMCQLETRKLLWLLGVSFAIVLFLQSVELPHGNVLASLFSASKVPLEGDIVNVEESPIISDISGNKTLSNNSDTTTASSIHERVDDNGFKERGSILDDGTVPKSNTVSNESYGVNNYTTDDEKSSMENLVEVNGTTAPPGANKSIGGRASEEAMVPESNEKLSLNSSAMYSDSSAANKKNNVGIPEHGDNSVSYKPPSPAIPPVDSSPNSTSSIKEDPNLMISIPSPVFDTSSNEIYSPPVHKPEDKSNQMQGDVSSLNHSSPTTTTHGRHETPQAQKSAVITIAEMNDLLLQSRVAYRSMKPRWSSVVDQELLKAKLQIENAPIMSDPSLYAPLYRNVSMFKRSYELMEEMLKVYIYKEGQKPILHQPVLKGIYASEGWFMKLLEANKKFVTKNARNAHLFYLPFSSRMLEETLYVPNSHSSKNLIQFLRNYLAVIKGKHPFWNRTGGADHFLVACHDWAPSETRRIMASCIRALCNADVKEGFVFGKDVSLPETYVRSAQKPLRNVGGKPPSQRSILAFFAGNMHGYVRPILLQHWGNKDPDMRIFGPMPHTKGNMNYIQHMRSSKYCICAKGYEVNSPRVVEAIFYECVPVIISDNFVPPFFETLNWESFAVFVLEKDIPNLKDILLSIPEKRFRQMQMRVKKVQQHFLWHRKPVKYDIFHMILHSIWFNRVFQINPR</sequence>
<keyword evidence="7" id="KW-0472">Membrane</keyword>
<accession>A0A059CT65</accession>
<dbReference type="FunCoup" id="A0A059CT65">
    <property type="interactions" value="73"/>
</dbReference>
<dbReference type="PANTHER" id="PTHR11062:SF108">
    <property type="entry name" value="EXOSTOSIN FAMILY PROTEIN"/>
    <property type="match status" value="1"/>
</dbReference>
<dbReference type="Gramene" id="KCW81567">
    <property type="protein sequence ID" value="KCW81567"/>
    <property type="gene ID" value="EUGRSUZ_C02925"/>
</dbReference>
<feature type="compositionally biased region" description="Polar residues" evidence="6">
    <location>
        <begin position="78"/>
        <end position="90"/>
    </location>
</feature>
<name>A0A059CT65_EUCGR</name>
<feature type="region of interest" description="Disordered" evidence="6">
    <location>
        <begin position="242"/>
        <end position="287"/>
    </location>
</feature>
<keyword evidence="7" id="KW-0812">Transmembrane</keyword>
<feature type="compositionally biased region" description="Basic and acidic residues" evidence="6">
    <location>
        <begin position="91"/>
        <end position="106"/>
    </location>
</feature>
<feature type="compositionally biased region" description="Polar residues" evidence="6">
    <location>
        <begin position="260"/>
        <end position="278"/>
    </location>
</feature>
<dbReference type="GO" id="GO:0016757">
    <property type="term" value="F:glycosyltransferase activity"/>
    <property type="evidence" value="ECO:0007669"/>
    <property type="project" value="UniProtKB-KW"/>
</dbReference>
<dbReference type="GO" id="GO:0000139">
    <property type="term" value="C:Golgi membrane"/>
    <property type="evidence" value="ECO:0007669"/>
    <property type="project" value="UniProtKB-SubCell"/>
</dbReference>
<feature type="region of interest" description="Disordered" evidence="6">
    <location>
        <begin position="78"/>
        <end position="230"/>
    </location>
</feature>
<evidence type="ECO:0000259" key="8">
    <source>
        <dbReference type="Pfam" id="PF03016"/>
    </source>
</evidence>